<dbReference type="PANTHER" id="PTHR35745:SF1">
    <property type="entry name" value="OS04G0513000 PROTEIN"/>
    <property type="match status" value="1"/>
</dbReference>
<gene>
    <name evidence="2" type="ORF">IQ266_23045</name>
</gene>
<dbReference type="EMBL" id="JADEXQ010000114">
    <property type="protein sequence ID" value="MBE9032619.1"/>
    <property type="molecule type" value="Genomic_DNA"/>
</dbReference>
<dbReference type="InterPro" id="IPR040003">
    <property type="entry name" value="PG18-like"/>
</dbReference>
<feature type="compositionally biased region" description="Low complexity" evidence="1">
    <location>
        <begin position="68"/>
        <end position="83"/>
    </location>
</feature>
<name>A0A928VV49_9CYAN</name>
<dbReference type="Proteomes" id="UP000625316">
    <property type="component" value="Unassembled WGS sequence"/>
</dbReference>
<proteinExistence type="predicted"/>
<feature type="region of interest" description="Disordered" evidence="1">
    <location>
        <begin position="68"/>
        <end position="90"/>
    </location>
</feature>
<dbReference type="GO" id="GO:0010027">
    <property type="term" value="P:thylakoid membrane organization"/>
    <property type="evidence" value="ECO:0007669"/>
    <property type="project" value="InterPro"/>
</dbReference>
<evidence type="ECO:0008006" key="4">
    <source>
        <dbReference type="Google" id="ProtNLM"/>
    </source>
</evidence>
<accession>A0A928VV49</accession>
<reference evidence="2" key="1">
    <citation type="submission" date="2020-10" db="EMBL/GenBank/DDBJ databases">
        <authorList>
            <person name="Castelo-Branco R."/>
            <person name="Eusebio N."/>
            <person name="Adriana R."/>
            <person name="Vieira A."/>
            <person name="Brugerolle De Fraissinette N."/>
            <person name="Rezende De Castro R."/>
            <person name="Schneider M.P."/>
            <person name="Vasconcelos V."/>
            <person name="Leao P.N."/>
        </authorList>
    </citation>
    <scope>NUCLEOTIDE SEQUENCE</scope>
    <source>
        <strain evidence="2">LEGE 11480</strain>
    </source>
</reference>
<evidence type="ECO:0000256" key="1">
    <source>
        <dbReference type="SAM" id="MobiDB-lite"/>
    </source>
</evidence>
<dbReference type="RefSeq" id="WP_264327436.1">
    <property type="nucleotide sequence ID" value="NZ_JADEXQ010000114.1"/>
</dbReference>
<dbReference type="Pfam" id="PF20711">
    <property type="entry name" value="DUF6825"/>
    <property type="match status" value="1"/>
</dbReference>
<dbReference type="PANTHER" id="PTHR35745">
    <property type="entry name" value="BNACNNG14650D PROTEIN"/>
    <property type="match status" value="1"/>
</dbReference>
<sequence>MNSRPNDPNNPLVKAFFLGRAVAELVSENIEKAATEVLSEIGKFDAEQRVNVRNFVEQVNVRADQAMAQTATTPEATTPGAAPSHNGDTDLQATIDDLRAEIASARTELQRYRSGLN</sequence>
<dbReference type="AlphaFoldDB" id="A0A928VV49"/>
<keyword evidence="3" id="KW-1185">Reference proteome</keyword>
<evidence type="ECO:0000313" key="2">
    <source>
        <dbReference type="EMBL" id="MBE9032619.1"/>
    </source>
</evidence>
<protein>
    <recommendedName>
        <fullName evidence="4">Thylakoid lumen protein</fullName>
    </recommendedName>
</protein>
<evidence type="ECO:0000313" key="3">
    <source>
        <dbReference type="Proteomes" id="UP000625316"/>
    </source>
</evidence>
<organism evidence="2 3">
    <name type="scientific">Romeriopsis navalis LEGE 11480</name>
    <dbReference type="NCBI Taxonomy" id="2777977"/>
    <lineage>
        <taxon>Bacteria</taxon>
        <taxon>Bacillati</taxon>
        <taxon>Cyanobacteriota</taxon>
        <taxon>Cyanophyceae</taxon>
        <taxon>Leptolyngbyales</taxon>
        <taxon>Leptolyngbyaceae</taxon>
        <taxon>Romeriopsis</taxon>
        <taxon>Romeriopsis navalis</taxon>
    </lineage>
</organism>
<comment type="caution">
    <text evidence="2">The sequence shown here is derived from an EMBL/GenBank/DDBJ whole genome shotgun (WGS) entry which is preliminary data.</text>
</comment>